<name>A0AAV3YTX3_9GAST</name>
<dbReference type="AlphaFoldDB" id="A0AAV3YTX3"/>
<evidence type="ECO:0000259" key="4">
    <source>
        <dbReference type="PROSITE" id="PS50053"/>
    </source>
</evidence>
<sequence length="641" mass="71401">MGLWDEAQSSEDIRIFWDYSDFRSGGRFKALFAMSSTEDIVGFEGHTDFLGMPLHRSKGQADNSESNLESPDINAFQAVRQSLSANTAELHSRLSTDLDSGYSTSVCQISAMDPEGHFGSRPHVDSKSLVSFVQAVNAKYQNNDDFTEATDNIVIIHTSGNIKTTASGTVHLPKHVSMSGQEISVAGDATSIQKMCARVTELDLMENNITCWDEVFNIIVCIPHLTFLNLTNNCLASDLPPLTSLMLQPLPCLTHLVLNNTGVTWEILGRLLVLFPRLVELHLGLNNYHNFGLAISSSEVSSPSSPVEKTPKLERVDETEAIFSDSNPAKANELSPPPLVSKDNNATMSLSSTHTAGTDLLSPTPEQVVASATSSLPKSSPPVPSRYPTLRRLFFSSNGIKDWREICRLGQFFPSLEYLLLSETEITELGDPEEIPKCFPHLKALGLGRTLLASWEEVEKLSSFPNLVDVRLSGVPFLEEFPKDERFQHTVALLPNIHTLNGSKIGLSEREDAERAYLRRYMDAEMKPSRYYALEKQYGRLDPLAQVELKPQKTVKIKVRVEDAEEKIVKQEEMDIELDQTVRTLRKLLSNMTGRPAGKVNLFYMDNQVTSLGLDRLIYLDRKLHSYGMADGDEIVVAYKD</sequence>
<dbReference type="EMBL" id="BLXT01001405">
    <property type="protein sequence ID" value="GFN85373.1"/>
    <property type="molecule type" value="Genomic_DNA"/>
</dbReference>
<dbReference type="InterPro" id="IPR001611">
    <property type="entry name" value="Leu-rich_rpt"/>
</dbReference>
<feature type="domain" description="Ubiquitin-like" evidence="4">
    <location>
        <begin position="555"/>
        <end position="641"/>
    </location>
</feature>
<dbReference type="SUPFAM" id="SSF54236">
    <property type="entry name" value="Ubiquitin-like"/>
    <property type="match status" value="1"/>
</dbReference>
<dbReference type="Gene3D" id="3.10.20.90">
    <property type="entry name" value="Phosphatidylinositol 3-kinase Catalytic Subunit, Chain A, domain 1"/>
    <property type="match status" value="1"/>
</dbReference>
<feature type="region of interest" description="Disordered" evidence="3">
    <location>
        <begin position="321"/>
        <end position="361"/>
    </location>
</feature>
<keyword evidence="1" id="KW-0433">Leucine-rich repeat</keyword>
<accession>A0AAV3YTX3</accession>
<proteinExistence type="predicted"/>
<dbReference type="PANTHER" id="PTHR18849">
    <property type="entry name" value="LEUCINE RICH REPEAT PROTEIN"/>
    <property type="match status" value="1"/>
</dbReference>
<dbReference type="InterPro" id="IPR000626">
    <property type="entry name" value="Ubiquitin-like_dom"/>
</dbReference>
<dbReference type="Gene3D" id="3.80.10.10">
    <property type="entry name" value="Ribonuclease Inhibitor"/>
    <property type="match status" value="2"/>
</dbReference>
<reference evidence="5 6" key="1">
    <citation type="journal article" date="2021" name="Elife">
        <title>Chloroplast acquisition without the gene transfer in kleptoplastic sea slugs, Plakobranchus ocellatus.</title>
        <authorList>
            <person name="Maeda T."/>
            <person name="Takahashi S."/>
            <person name="Yoshida T."/>
            <person name="Shimamura S."/>
            <person name="Takaki Y."/>
            <person name="Nagai Y."/>
            <person name="Toyoda A."/>
            <person name="Suzuki Y."/>
            <person name="Arimoto A."/>
            <person name="Ishii H."/>
            <person name="Satoh N."/>
            <person name="Nishiyama T."/>
            <person name="Hasebe M."/>
            <person name="Maruyama T."/>
            <person name="Minagawa J."/>
            <person name="Obokata J."/>
            <person name="Shigenobu S."/>
        </authorList>
    </citation>
    <scope>NUCLEOTIDE SEQUENCE [LARGE SCALE GENOMIC DNA]</scope>
</reference>
<dbReference type="SUPFAM" id="SSF52047">
    <property type="entry name" value="RNI-like"/>
    <property type="match status" value="1"/>
</dbReference>
<evidence type="ECO:0000256" key="2">
    <source>
        <dbReference type="ARBA" id="ARBA00022737"/>
    </source>
</evidence>
<dbReference type="PROSITE" id="PS51450">
    <property type="entry name" value="LRR"/>
    <property type="match status" value="1"/>
</dbReference>
<dbReference type="InterPro" id="IPR032675">
    <property type="entry name" value="LRR_dom_sf"/>
</dbReference>
<organism evidence="5 6">
    <name type="scientific">Plakobranchus ocellatus</name>
    <dbReference type="NCBI Taxonomy" id="259542"/>
    <lineage>
        <taxon>Eukaryota</taxon>
        <taxon>Metazoa</taxon>
        <taxon>Spiralia</taxon>
        <taxon>Lophotrochozoa</taxon>
        <taxon>Mollusca</taxon>
        <taxon>Gastropoda</taxon>
        <taxon>Heterobranchia</taxon>
        <taxon>Euthyneura</taxon>
        <taxon>Panpulmonata</taxon>
        <taxon>Sacoglossa</taxon>
        <taxon>Placobranchoidea</taxon>
        <taxon>Plakobranchidae</taxon>
        <taxon>Plakobranchus</taxon>
    </lineage>
</organism>
<keyword evidence="6" id="KW-1185">Reference proteome</keyword>
<evidence type="ECO:0000313" key="5">
    <source>
        <dbReference type="EMBL" id="GFN85373.1"/>
    </source>
</evidence>
<dbReference type="Proteomes" id="UP000735302">
    <property type="component" value="Unassembled WGS sequence"/>
</dbReference>
<dbReference type="PANTHER" id="PTHR18849:SF0">
    <property type="entry name" value="CILIA- AND FLAGELLA-ASSOCIATED PROTEIN 410-RELATED"/>
    <property type="match status" value="1"/>
</dbReference>
<keyword evidence="2" id="KW-0677">Repeat</keyword>
<evidence type="ECO:0000256" key="3">
    <source>
        <dbReference type="SAM" id="MobiDB-lite"/>
    </source>
</evidence>
<feature type="compositionally biased region" description="Polar residues" evidence="3">
    <location>
        <begin position="342"/>
        <end position="356"/>
    </location>
</feature>
<dbReference type="InterPro" id="IPR029071">
    <property type="entry name" value="Ubiquitin-like_domsf"/>
</dbReference>
<dbReference type="PROSITE" id="PS50053">
    <property type="entry name" value="UBIQUITIN_2"/>
    <property type="match status" value="1"/>
</dbReference>
<protein>
    <submittedName>
        <fullName evidence="5">Tubulin-specific chaperone cofactor e-like protein</fullName>
    </submittedName>
</protein>
<evidence type="ECO:0000256" key="1">
    <source>
        <dbReference type="ARBA" id="ARBA00022614"/>
    </source>
</evidence>
<comment type="caution">
    <text evidence="5">The sequence shown here is derived from an EMBL/GenBank/DDBJ whole genome shotgun (WGS) entry which is preliminary data.</text>
</comment>
<evidence type="ECO:0000313" key="6">
    <source>
        <dbReference type="Proteomes" id="UP000735302"/>
    </source>
</evidence>
<gene>
    <name evidence="5" type="ORF">PoB_001187900</name>
</gene>